<dbReference type="GeneID" id="3806834"/>
<keyword evidence="2" id="KW-0812">Transmembrane</keyword>
<evidence type="ECO:0000313" key="3">
    <source>
        <dbReference type="EMBL" id="VTZ79795.1"/>
    </source>
</evidence>
<dbReference type="RefSeq" id="XP_034493565.1">
    <property type="nucleotide sequence ID" value="XM_034637617.1"/>
</dbReference>
<feature type="region of interest" description="Disordered" evidence="1">
    <location>
        <begin position="221"/>
        <end position="257"/>
    </location>
</feature>
<proteinExistence type="predicted"/>
<dbReference type="Pfam" id="PF06022">
    <property type="entry name" value="Cir_Bir_Yir"/>
    <property type="match status" value="1"/>
</dbReference>
<dbReference type="Proteomes" id="UP000072874">
    <property type="component" value="Chromosome 12"/>
</dbReference>
<feature type="transmembrane region" description="Helical" evidence="2">
    <location>
        <begin position="276"/>
        <end position="301"/>
    </location>
</feature>
<gene>
    <name evidence="3" type="ORF">PY17X_1200121</name>
</gene>
<evidence type="ECO:0000313" key="4">
    <source>
        <dbReference type="Proteomes" id="UP000072874"/>
    </source>
</evidence>
<dbReference type="EMBL" id="LM993666">
    <property type="protein sequence ID" value="VTZ79795.1"/>
    <property type="molecule type" value="Genomic_DNA"/>
</dbReference>
<organism evidence="3 4">
    <name type="scientific">Plasmodium yoelii</name>
    <dbReference type="NCBI Taxonomy" id="5861"/>
    <lineage>
        <taxon>Eukaryota</taxon>
        <taxon>Sar</taxon>
        <taxon>Alveolata</taxon>
        <taxon>Apicomplexa</taxon>
        <taxon>Aconoidasida</taxon>
        <taxon>Haemosporida</taxon>
        <taxon>Plasmodiidae</taxon>
        <taxon>Plasmodium</taxon>
        <taxon>Plasmodium (Vinckeia)</taxon>
    </lineage>
</organism>
<evidence type="ECO:0000256" key="1">
    <source>
        <dbReference type="SAM" id="MobiDB-lite"/>
    </source>
</evidence>
<name>A0A4V0KQE2_PLAYE</name>
<dbReference type="OrthoDB" id="373278at2759"/>
<protein>
    <submittedName>
        <fullName evidence="3">YIR protein</fullName>
    </submittedName>
</protein>
<accession>A0A4V0KQE2</accession>
<keyword evidence="2" id="KW-0472">Membrane</keyword>
<keyword evidence="2" id="KW-1133">Transmembrane helix</keyword>
<dbReference type="VEuPathDB" id="PlasmoDB:PY17X_1200121"/>
<reference evidence="3 4" key="1">
    <citation type="journal article" date="2014" name="BMC Biol.">
        <title>A comprehensive evaluation of rodent malaria parasite genomes and gene expression.</title>
        <authorList>
            <person name="Otto T.D."/>
            <person name="Bohme U."/>
            <person name="Jackson A.P."/>
            <person name="Hunt M."/>
            <person name="Franke-Fayard B."/>
            <person name="Hoeijmakers W.A."/>
            <person name="Religa A.A."/>
            <person name="Robertson L."/>
            <person name="Sanders M."/>
            <person name="Ogun S.A."/>
            <person name="Cunningham D."/>
            <person name="Erhart A."/>
            <person name="Billker O."/>
            <person name="Khan S.M."/>
            <person name="Stunnenberg H.G."/>
            <person name="Langhorne J."/>
            <person name="Holder A.A."/>
            <person name="Waters A.P."/>
            <person name="Newbold C.I."/>
            <person name="Pain A."/>
            <person name="Berriman M."/>
            <person name="Janse C.J."/>
        </authorList>
    </citation>
    <scope>NUCLEOTIDE SEQUENCE [LARGE SCALE GENOMIC DNA]</scope>
    <source>
        <strain evidence="3 4">17X</strain>
    </source>
</reference>
<sequence>MSINNVCEEFDTFWKFFRDGLKEYKYDFNNGTFKKYCPSNSCVADTDILNAGCLWLFNQFFGKAGISLYHNTYKDATVCVMIWLSYKLNQKTEHATTKLSDFYTNYIQNSTEYATHKPNDETYDSYIKILDEIKEYMDININHMSKFYELLKLLCNMNTAYNGKNSSKILDYANKFGEEYGKLLNDNDNNIDDSSYSKVLSVLSKCYDNFGDYTLLNNTPINRPPLPTKKTPQQVNQEVPKEIKTTETSSGSDKLDTETTLSSNITLSESSLVNKLIPILSILVAIPMFLGIAYKYSLFGFRKRFQKQKLREKLKK</sequence>
<dbReference type="VEuPathDB" id="PlasmoDB:PYYM_0002100"/>
<dbReference type="VEuPathDB" id="PlasmoDB:PY00175"/>
<dbReference type="KEGG" id="pyo:PY17X_1200121"/>
<dbReference type="NCBIfam" id="TIGR01590">
    <property type="entry name" value="yir-bir-cir_Pla"/>
    <property type="match status" value="1"/>
</dbReference>
<dbReference type="VEuPathDB" id="PlasmoDB:Py17XNL_001204864"/>
<dbReference type="AlphaFoldDB" id="A0A4V0KQE2"/>
<feature type="compositionally biased region" description="Polar residues" evidence="1">
    <location>
        <begin position="246"/>
        <end position="257"/>
    </location>
</feature>
<dbReference type="InterPro" id="IPR006477">
    <property type="entry name" value="Yir_bir_cir"/>
</dbReference>
<evidence type="ECO:0000256" key="2">
    <source>
        <dbReference type="SAM" id="Phobius"/>
    </source>
</evidence>